<feature type="non-terminal residue" evidence="2">
    <location>
        <position position="1"/>
    </location>
</feature>
<reference evidence="2" key="1">
    <citation type="journal article" date="2019" name="Sci. Rep.">
        <title>Draft genome of Tanacetum cinerariifolium, the natural source of mosquito coil.</title>
        <authorList>
            <person name="Yamashiro T."/>
            <person name="Shiraishi A."/>
            <person name="Satake H."/>
            <person name="Nakayama K."/>
        </authorList>
    </citation>
    <scope>NUCLEOTIDE SEQUENCE</scope>
</reference>
<dbReference type="EMBL" id="BKCJ011260213">
    <property type="protein sequence ID" value="GFD11612.1"/>
    <property type="molecule type" value="Genomic_DNA"/>
</dbReference>
<feature type="compositionally biased region" description="Basic and acidic residues" evidence="1">
    <location>
        <begin position="20"/>
        <end position="30"/>
    </location>
</feature>
<organism evidence="2">
    <name type="scientific">Tanacetum cinerariifolium</name>
    <name type="common">Dalmatian daisy</name>
    <name type="synonym">Chrysanthemum cinerariifolium</name>
    <dbReference type="NCBI Taxonomy" id="118510"/>
    <lineage>
        <taxon>Eukaryota</taxon>
        <taxon>Viridiplantae</taxon>
        <taxon>Streptophyta</taxon>
        <taxon>Embryophyta</taxon>
        <taxon>Tracheophyta</taxon>
        <taxon>Spermatophyta</taxon>
        <taxon>Magnoliopsida</taxon>
        <taxon>eudicotyledons</taxon>
        <taxon>Gunneridae</taxon>
        <taxon>Pentapetalae</taxon>
        <taxon>asterids</taxon>
        <taxon>campanulids</taxon>
        <taxon>Asterales</taxon>
        <taxon>Asteraceae</taxon>
        <taxon>Asteroideae</taxon>
        <taxon>Anthemideae</taxon>
        <taxon>Anthemidinae</taxon>
        <taxon>Tanacetum</taxon>
    </lineage>
</organism>
<dbReference type="AlphaFoldDB" id="A0A699TLJ8"/>
<evidence type="ECO:0000256" key="1">
    <source>
        <dbReference type="SAM" id="MobiDB-lite"/>
    </source>
</evidence>
<feature type="non-terminal residue" evidence="2">
    <location>
        <position position="182"/>
    </location>
</feature>
<evidence type="ECO:0000313" key="2">
    <source>
        <dbReference type="EMBL" id="GFD11612.1"/>
    </source>
</evidence>
<gene>
    <name evidence="2" type="ORF">Tci_883581</name>
</gene>
<feature type="region of interest" description="Disordered" evidence="1">
    <location>
        <begin position="14"/>
        <end position="52"/>
    </location>
</feature>
<comment type="caution">
    <text evidence="2">The sequence shown here is derived from an EMBL/GenBank/DDBJ whole genome shotgun (WGS) entry which is preliminary data.</text>
</comment>
<sequence>YECDKIILDTYGDTVTMKRHRDDEDKDKEPFAGSDQGSKRRRAGKELESTKEPLYITQDLEEPVHQEFETCATDDQLIIEVSQYPEWFQKQAKPPTPYRDWNKTLPSTHGRIQPWISNLAKKVDSRTSFDELMDTPVNFLAFVMNRLKVDTLTPELLAGPTYELMKGSCKSLVELEFFLEDV</sequence>
<name>A0A699TLJ8_TANCI</name>
<protein>
    <submittedName>
        <fullName evidence="2">Uncharacterized protein</fullName>
    </submittedName>
</protein>
<proteinExistence type="predicted"/>
<accession>A0A699TLJ8</accession>